<dbReference type="InterPro" id="IPR012340">
    <property type="entry name" value="NA-bd_OB-fold"/>
</dbReference>
<dbReference type="AlphaFoldDB" id="A0A328AYJ6"/>
<keyword evidence="7 10" id="KW-1133">Transmembrane helix</keyword>
<dbReference type="HAMAP" id="MF_01959">
    <property type="entry name" value="CcmE"/>
    <property type="match status" value="1"/>
</dbReference>
<feature type="region of interest" description="Disordered" evidence="12">
    <location>
        <begin position="143"/>
        <end position="166"/>
    </location>
</feature>
<evidence type="ECO:0000256" key="1">
    <source>
        <dbReference type="ARBA" id="ARBA00004370"/>
    </source>
</evidence>
<feature type="binding site" description="axial binding residue" evidence="10 11">
    <location>
        <position position="132"/>
    </location>
    <ligand>
        <name>heme</name>
        <dbReference type="ChEBI" id="CHEBI:30413"/>
    </ligand>
    <ligandPart>
        <name>Fe</name>
        <dbReference type="ChEBI" id="CHEBI:18248"/>
    </ligandPart>
</feature>
<gene>
    <name evidence="10" type="primary">ccmE</name>
    <name evidence="10" type="synonym">cycJ</name>
    <name evidence="13" type="ORF">DJ021_02585</name>
</gene>
<evidence type="ECO:0000256" key="11">
    <source>
        <dbReference type="PIRSR" id="PIRSR604329-50"/>
    </source>
</evidence>
<evidence type="ECO:0000256" key="8">
    <source>
        <dbReference type="ARBA" id="ARBA00023004"/>
    </source>
</evidence>
<evidence type="ECO:0000256" key="9">
    <source>
        <dbReference type="ARBA" id="ARBA00023136"/>
    </source>
</evidence>
<evidence type="ECO:0000256" key="6">
    <source>
        <dbReference type="ARBA" id="ARBA00022968"/>
    </source>
</evidence>
<keyword evidence="3 10" id="KW-0812">Transmembrane</keyword>
<keyword evidence="6 10" id="KW-0735">Signal-anchor</keyword>
<evidence type="ECO:0000256" key="12">
    <source>
        <dbReference type="SAM" id="MobiDB-lite"/>
    </source>
</evidence>
<dbReference type="NCBIfam" id="NF009727">
    <property type="entry name" value="PRK13254.1-1"/>
    <property type="match status" value="1"/>
</dbReference>
<dbReference type="RefSeq" id="WP_111456059.1">
    <property type="nucleotide sequence ID" value="NZ_QFYP01000001.1"/>
</dbReference>
<dbReference type="GO" id="GO:0017003">
    <property type="term" value="P:protein-heme linkage"/>
    <property type="evidence" value="ECO:0007669"/>
    <property type="project" value="UniProtKB-UniRule"/>
</dbReference>
<organism evidence="13 14">
    <name type="scientific">Phenylobacterium hankyongense</name>
    <dbReference type="NCBI Taxonomy" id="1813876"/>
    <lineage>
        <taxon>Bacteria</taxon>
        <taxon>Pseudomonadati</taxon>
        <taxon>Pseudomonadota</taxon>
        <taxon>Alphaproteobacteria</taxon>
        <taxon>Caulobacterales</taxon>
        <taxon>Caulobacteraceae</taxon>
        <taxon>Phenylobacterium</taxon>
    </lineage>
</organism>
<evidence type="ECO:0000256" key="2">
    <source>
        <dbReference type="ARBA" id="ARBA00022617"/>
    </source>
</evidence>
<name>A0A328AYJ6_9CAUL</name>
<dbReference type="SUPFAM" id="SSF82093">
    <property type="entry name" value="Heme chaperone CcmE"/>
    <property type="match status" value="1"/>
</dbReference>
<dbReference type="Gene3D" id="2.40.50.140">
    <property type="entry name" value="Nucleic acid-binding proteins"/>
    <property type="match status" value="1"/>
</dbReference>
<evidence type="ECO:0000256" key="3">
    <source>
        <dbReference type="ARBA" id="ARBA00022692"/>
    </source>
</evidence>
<dbReference type="InterPro" id="IPR036127">
    <property type="entry name" value="CcmE-like_sf"/>
</dbReference>
<accession>A0A328AYJ6</accession>
<dbReference type="PANTHER" id="PTHR34128">
    <property type="entry name" value="CYTOCHROME C-TYPE BIOGENESIS PROTEIN CCME HOMOLOG, MITOCHONDRIAL"/>
    <property type="match status" value="1"/>
</dbReference>
<dbReference type="GO" id="GO:0046872">
    <property type="term" value="F:metal ion binding"/>
    <property type="evidence" value="ECO:0007669"/>
    <property type="project" value="UniProtKB-KW"/>
</dbReference>
<keyword evidence="8 10" id="KW-0408">Iron</keyword>
<evidence type="ECO:0000313" key="13">
    <source>
        <dbReference type="EMBL" id="RAK58766.1"/>
    </source>
</evidence>
<keyword evidence="5 10" id="KW-0201">Cytochrome c-type biogenesis</keyword>
<keyword evidence="4 10" id="KW-0479">Metal-binding</keyword>
<evidence type="ECO:0000256" key="7">
    <source>
        <dbReference type="ARBA" id="ARBA00022989"/>
    </source>
</evidence>
<protein>
    <recommendedName>
        <fullName evidence="10">Cytochrome c-type biogenesis protein CcmE</fullName>
    </recommendedName>
    <alternativeName>
        <fullName evidence="10">Cytochrome c maturation protein E</fullName>
    </alternativeName>
    <alternativeName>
        <fullName evidence="10">Heme chaperone CcmE</fullName>
    </alternativeName>
</protein>
<evidence type="ECO:0000256" key="10">
    <source>
        <dbReference type="HAMAP-Rule" id="MF_01959"/>
    </source>
</evidence>
<evidence type="ECO:0000256" key="4">
    <source>
        <dbReference type="ARBA" id="ARBA00022723"/>
    </source>
</evidence>
<dbReference type="InterPro" id="IPR004329">
    <property type="entry name" value="CcmE"/>
</dbReference>
<comment type="function">
    <text evidence="10">Heme chaperone required for the biogenesis of c-type cytochromes. Transiently binds heme delivered by CcmC and transfers the heme to apo-cytochromes in a process facilitated by CcmF and CcmH.</text>
</comment>
<feature type="binding site" description="covalent" evidence="10 11">
    <location>
        <position position="128"/>
    </location>
    <ligand>
        <name>heme</name>
        <dbReference type="ChEBI" id="CHEBI:30413"/>
    </ligand>
</feature>
<proteinExistence type="inferred from homology"/>
<evidence type="ECO:0000313" key="14">
    <source>
        <dbReference type="Proteomes" id="UP000249842"/>
    </source>
</evidence>
<comment type="caution">
    <text evidence="13">The sequence shown here is derived from an EMBL/GenBank/DDBJ whole genome shotgun (WGS) entry which is preliminary data.</text>
</comment>
<keyword evidence="2 10" id="KW-0349">Heme</keyword>
<feature type="topological domain" description="Cytoplasmic" evidence="10">
    <location>
        <begin position="1"/>
        <end position="13"/>
    </location>
</feature>
<keyword evidence="10" id="KW-1003">Cell membrane</keyword>
<keyword evidence="14" id="KW-1185">Reference proteome</keyword>
<keyword evidence="9 10" id="KW-0472">Membrane</keyword>
<sequence length="166" mass="17739">MSWLPKSPKARRRLTLVAAIAPVLILAVALTLWGLGDSVSFFYTPSQAAKARPPAGRSIQLGGLVAQGSVVKHPDGQVEFNVRDQASVDKVVFQGDLPDLFREGQGVVAVGAFRGDGVFEAKRVLAKHDERYMPRELTKALKAQGEWRGDGATPAYAQPASDKGGS</sequence>
<reference evidence="14" key="1">
    <citation type="submission" date="2018-05" db="EMBL/GenBank/DDBJ databases">
        <authorList>
            <person name="Li X."/>
        </authorList>
    </citation>
    <scope>NUCLEOTIDE SEQUENCE [LARGE SCALE GENOMIC DNA]</scope>
    <source>
        <strain evidence="14">HKS-05</strain>
    </source>
</reference>
<dbReference type="GO" id="GO:0017004">
    <property type="term" value="P:cytochrome complex assembly"/>
    <property type="evidence" value="ECO:0007669"/>
    <property type="project" value="UniProtKB-KW"/>
</dbReference>
<evidence type="ECO:0000256" key="5">
    <source>
        <dbReference type="ARBA" id="ARBA00022748"/>
    </source>
</evidence>
<dbReference type="EMBL" id="QFYP01000001">
    <property type="protein sequence ID" value="RAK58766.1"/>
    <property type="molecule type" value="Genomic_DNA"/>
</dbReference>
<dbReference type="Proteomes" id="UP000249842">
    <property type="component" value="Unassembled WGS sequence"/>
</dbReference>
<dbReference type="NCBIfam" id="NF009731">
    <property type="entry name" value="PRK13254.1-5"/>
    <property type="match status" value="1"/>
</dbReference>
<dbReference type="Pfam" id="PF03100">
    <property type="entry name" value="CcmE"/>
    <property type="match status" value="1"/>
</dbReference>
<dbReference type="GO" id="GO:0020037">
    <property type="term" value="F:heme binding"/>
    <property type="evidence" value="ECO:0007669"/>
    <property type="project" value="InterPro"/>
</dbReference>
<dbReference type="GO" id="GO:0005886">
    <property type="term" value="C:plasma membrane"/>
    <property type="evidence" value="ECO:0007669"/>
    <property type="project" value="UniProtKB-SubCell"/>
</dbReference>
<comment type="similarity">
    <text evidence="10">Belongs to the CcmE/CycJ family.</text>
</comment>
<feature type="topological domain" description="Extracellular" evidence="10">
    <location>
        <begin position="35"/>
        <end position="166"/>
    </location>
</feature>
<dbReference type="PANTHER" id="PTHR34128:SF2">
    <property type="entry name" value="CYTOCHROME C-TYPE BIOGENESIS PROTEIN CCME HOMOLOG, MITOCHONDRIAL"/>
    <property type="match status" value="1"/>
</dbReference>
<comment type="subcellular location">
    <subcellularLocation>
        <location evidence="10">Cell membrane</location>
        <topology evidence="10">Single-pass type II membrane protein</topology>
    </subcellularLocation>
    <subcellularLocation>
        <location evidence="1">Membrane</location>
    </subcellularLocation>
</comment>
<dbReference type="OrthoDB" id="9793584at2"/>